<name>A0A510KUL1_9FUSO</name>
<dbReference type="NCBIfam" id="NF033175">
    <property type="entry name" value="fuso_auto_Nterm"/>
    <property type="match status" value="1"/>
</dbReference>
<dbReference type="Pfam" id="PF03797">
    <property type="entry name" value="Autotransporter"/>
    <property type="match status" value="1"/>
</dbReference>
<proteinExistence type="predicted"/>
<protein>
    <submittedName>
        <fullName evidence="2">Autotransporter beta-domain protein</fullName>
    </submittedName>
</protein>
<dbReference type="SMART" id="SM00869">
    <property type="entry name" value="Autotransporter"/>
    <property type="match status" value="1"/>
</dbReference>
<dbReference type="InterPro" id="IPR036709">
    <property type="entry name" value="Autotransporte_beta_dom_sf"/>
</dbReference>
<accession>A0A510KUL1</accession>
<evidence type="ECO:0000313" key="2">
    <source>
        <dbReference type="EMBL" id="BBM55316.1"/>
    </source>
</evidence>
<dbReference type="InterPro" id="IPR005546">
    <property type="entry name" value="Autotransporte_beta"/>
</dbReference>
<dbReference type="InterPro" id="IPR053787">
    <property type="entry name" value="Autotransptr-assoc_N"/>
</dbReference>
<dbReference type="PROSITE" id="PS51208">
    <property type="entry name" value="AUTOTRANSPORTER"/>
    <property type="match status" value="1"/>
</dbReference>
<dbReference type="OrthoDB" id="78031at2"/>
<evidence type="ECO:0000259" key="1">
    <source>
        <dbReference type="PROSITE" id="PS51208"/>
    </source>
</evidence>
<dbReference type="SUPFAM" id="SSF103515">
    <property type="entry name" value="Autotransporter"/>
    <property type="match status" value="1"/>
</dbReference>
<evidence type="ECO:0000313" key="3">
    <source>
        <dbReference type="Proteomes" id="UP000321944"/>
    </source>
</evidence>
<feature type="domain" description="Autotransporter" evidence="1">
    <location>
        <begin position="2003"/>
        <end position="2299"/>
    </location>
</feature>
<dbReference type="Proteomes" id="UP000321944">
    <property type="component" value="Chromosome"/>
</dbReference>
<organism evidence="2 3">
    <name type="scientific">Leptotrichia wadei</name>
    <dbReference type="NCBI Taxonomy" id="157687"/>
    <lineage>
        <taxon>Bacteria</taxon>
        <taxon>Fusobacteriati</taxon>
        <taxon>Fusobacteriota</taxon>
        <taxon>Fusobacteriia</taxon>
        <taxon>Fusobacteriales</taxon>
        <taxon>Leptotrichiaceae</taxon>
        <taxon>Leptotrichia</taxon>
    </lineage>
</organism>
<gene>
    <name evidence="2" type="ORF">JMUB3936_1603</name>
</gene>
<sequence length="2299" mass="245818">MTNNLRKVKKDLCSFAKRCQEFRYTDSALITFLITGTVNISNNLFSNETNTTIEKQKQVISTSIKDIHQKVQETRKENDKLLKKTNLELIQLMEQGDHVVKSPWSNWQFGVNGFSSNWGGTFKGRGDKSEKYSYEGVYERSKNLFERNVSPLSKNYGNLALSRNRRMASSNERTGFNSTYGLMSNTRAQEPILEINVDASIKPKTVQIEIPDLGIRAPQLQVMTVNGIEVPAIKVPTPNTPTKTVSIAKPNAEPFTGYYFDGTWNHRELRDNISIYSGIDPTSLIGNIDNRNPTPAAMTGSYNGRQLEGTRIINENNRYTNTYYINSQTNATKIENNTFYLRGHYATDTYNDSNTRAHLGISDNGQRAYNDGHGNGIPDEGVVGVHALGDLNIKHLVFNLYGRAGAVTNETWRHGILDFDDVTVNMYNSDNMGFYNMPVARYTYKYFKAGKEWRVLAGGFSGKANVNMYGRNNSVYLTTGLSYMKHWQNDGLIQSDGASNIVYSSFSYAPTLSKLVNPAGAGYLHNTNMIKLSNVKLYGDENIGMYFGSRIKGNVAKVHMEGANELESVYGYNNKAAHIGLYQGEIDFSAKIGEKLTIDNQNQQTAEGNLNNAGYTNETVDGAVGIFSESGQRVGIVARGDVMEGVPPTAAEINAHKTDPAWDRWFLYKWNNTTQRLEVDKNNIGPGYGFPMGNDFSKDPIHNLEVAKLDIRFGKYSKNGIMVLSKQGTVIDVGKNTSNYHITGVSSDITDGINGANTLEADASTGTIVAYSEGTWDQLKHRYGSEDARIAQNDADAGAINNGTARKALTDATATTAAKLQGLPSEVNVYPNVVLASKEGIAYMGDNKGIVNAGTQANPTTTEAVNYKSIIGFARDEGTVNIHGNIEAIDKNATQNKFENIAGLATKTVTGTSGGTVNIEDGSIKISGMAGFASGTGSVVNVNNGTANKIQTGENGALAAVDGGKVNFSGGTIYHEDKATTSDVVTAGTVTADHSRSTPFYADSSSKIEFKGATTINMADGILMPGTDATNYDGGNTSSTAKYLGMNNVTVNLTGDKAVLRTYHGDTTNWTGGTTGTTNIKNDMQLAALNTNNHDYKIYYIDGKFNLNINQDLDDNTDEFNTKIGLSNEKFTIANGVTVSSAAGKGLSMASHDGVATNTTTGYTNNGTVNITGGTASKTTAISTSFGYVDNKGTINVDNGIGAYGINGSSLTNNKAVNITSSGVGMAGFASASKLKTYGTDDKISNGTLLAADKVLEIINNGTITVAGNGSIGLYGNTNDIAGTGLVLTSNGVISNNGKIVMTGDSGVGIVSEGAGNTVNLGGTGSSDILVGKSGIGVYAGGMKSEVNFTSNTGVEIKDKGVGISVSSGSVINPNGNKFEIKYTGSANASGAGIFYDSTATNITDVDIVNTSSDKGIVGIYATKGTLANAAAITDKSGKAYGIYSDGADVINSGTLTMKDKGKGILSTNGNVTLTNNSIITLGENEAIGVYTKGTGNLIKADAGSKMTIGNGSYGFINEGSGNTIISDATVSPAGDNTVFVFSRDTSGNVINNTPLTSTGSLNYGLYSAGNVVNKADINYSSGIGNVGIYSIYGGTAVNSGTARIAVGTSSVGNTNPADNYYAIGMAAGYVGDAVKPAYSGNVINEGIIDVNGEHSIGMYGTERGTTVTNNGTINLNASNTTGMYLDNGAYGINNGIIRSNGTGLRRVVGMVVKNGSTIENNGIIQIDATDAVGLLAKGNLAGKNVGIIKNYGTLNITGSGSENSVVPAEGQDLAKDMGGVKIHAPAGSQTATITVNGVPVIPELASTTAKEFKPMEVSTIGMYIDTSNKRFTVPVTGLTQLSTLKQADLIIGNEAAQNTTGKYIQVSKKILAPYNQMILNNPQIEKWSIYSGSLTWMASVAQNQTDGTIENAYMAKIPYTKWSGTDKSPVNKTDSYNFADGLEQRYGVEALGSRENQLFQKLNGIGNNEEVLLYQAMDEMMGHQYGNIQQRINATGNTLDKEFNHLQKNWQNPSKQNNKIKVFGMKDEYKTDTAGIIDYTNNAYGVAYVHENETVKLGNSSGWYAGVVTNRFKFKDIGHSSEDQTMLKAGVFKTMSPKKDYNGALQWTIGGDVFAGINNMKRKFLVVDDVFEAKSNYNSYGAALKTDLGYDIRMSERTHLRPYGALKMEYGRFNNIKEDSGQMRLEVKGNDYFSVKPEAGVEFKYVQPLAVRTNLTVGLTAAYENELGKIGDVNNEARVRYTNADWFGIRGEKEDRRGNGKFDLNIGVDNTQFGVTVNAGYDTKGSNVRGGIGFRAIY</sequence>
<dbReference type="EMBL" id="AP019841">
    <property type="protein sequence ID" value="BBM55316.1"/>
    <property type="molecule type" value="Genomic_DNA"/>
</dbReference>
<dbReference type="RefSeq" id="WP_147004022.1">
    <property type="nucleotide sequence ID" value="NZ_AP019841.1"/>
</dbReference>
<reference evidence="2 3" key="1">
    <citation type="submission" date="2019-07" db="EMBL/GenBank/DDBJ databases">
        <title>Complete Genome Sequence of Leptotrichia wadei Strain JMUB3936.</title>
        <authorList>
            <person name="Watanabe S."/>
            <person name="Cui L."/>
        </authorList>
    </citation>
    <scope>NUCLEOTIDE SEQUENCE [LARGE SCALE GENOMIC DNA]</scope>
    <source>
        <strain evidence="2 3">JMUB3936</strain>
    </source>
</reference>